<dbReference type="InterPro" id="IPR058593">
    <property type="entry name" value="ARB_07466-like_C"/>
</dbReference>
<sequence length="108" mass="11272">MRAAAEFLGCQFGEPAMHGVAGRAGTSDHPGGRAVDFMVDRSTGDGLAQCALDNQEALGVKYVIWEQQINHGSGWKQMEDRGGVTANHFDHVHISFEAGAGGGGLSGC</sequence>
<evidence type="ECO:0000259" key="1">
    <source>
        <dbReference type="Pfam" id="PF26571"/>
    </source>
</evidence>
<name>A0ABT1AAX0_9PSEU</name>
<protein>
    <recommendedName>
        <fullName evidence="1">ARB-07466-like C-terminal domain-containing protein</fullName>
    </recommendedName>
</protein>
<dbReference type="EMBL" id="JAGSOV010000078">
    <property type="protein sequence ID" value="MCO1660197.1"/>
    <property type="molecule type" value="Genomic_DNA"/>
</dbReference>
<comment type="caution">
    <text evidence="2">The sequence shown here is derived from an EMBL/GenBank/DDBJ whole genome shotgun (WGS) entry which is preliminary data.</text>
</comment>
<feature type="domain" description="ARB-07466-like C-terminal" evidence="1">
    <location>
        <begin position="5"/>
        <end position="89"/>
    </location>
</feature>
<organism evidence="2 3">
    <name type="scientific">Pseudonocardia humida</name>
    <dbReference type="NCBI Taxonomy" id="2800819"/>
    <lineage>
        <taxon>Bacteria</taxon>
        <taxon>Bacillati</taxon>
        <taxon>Actinomycetota</taxon>
        <taxon>Actinomycetes</taxon>
        <taxon>Pseudonocardiales</taxon>
        <taxon>Pseudonocardiaceae</taxon>
        <taxon>Pseudonocardia</taxon>
    </lineage>
</organism>
<accession>A0ABT1AAX0</accession>
<gene>
    <name evidence="2" type="ORF">KDL28_34570</name>
</gene>
<dbReference type="Proteomes" id="UP001165283">
    <property type="component" value="Unassembled WGS sequence"/>
</dbReference>
<proteinExistence type="predicted"/>
<reference evidence="2" key="1">
    <citation type="submission" date="2021-04" db="EMBL/GenBank/DDBJ databases">
        <title>Pseudonocardia sp. nov., isolated from sandy soil of mangrove forest.</title>
        <authorList>
            <person name="Zan Z."/>
            <person name="Huang R."/>
            <person name="Liu W."/>
        </authorList>
    </citation>
    <scope>NUCLEOTIDE SEQUENCE</scope>
    <source>
        <strain evidence="2">S2-4</strain>
    </source>
</reference>
<keyword evidence="3" id="KW-1185">Reference proteome</keyword>
<evidence type="ECO:0000313" key="3">
    <source>
        <dbReference type="Proteomes" id="UP001165283"/>
    </source>
</evidence>
<dbReference type="Pfam" id="PF26571">
    <property type="entry name" value="VldE"/>
    <property type="match status" value="1"/>
</dbReference>
<evidence type="ECO:0000313" key="2">
    <source>
        <dbReference type="EMBL" id="MCO1660197.1"/>
    </source>
</evidence>